<accession>A0AAU7DN41</accession>
<dbReference type="AlphaFoldDB" id="A0AAU7DN41"/>
<organism evidence="1">
    <name type="scientific">Telmatobacter sp. DSM 110680</name>
    <dbReference type="NCBI Taxonomy" id="3036704"/>
    <lineage>
        <taxon>Bacteria</taxon>
        <taxon>Pseudomonadati</taxon>
        <taxon>Acidobacteriota</taxon>
        <taxon>Terriglobia</taxon>
        <taxon>Terriglobales</taxon>
        <taxon>Acidobacteriaceae</taxon>
        <taxon>Telmatobacter</taxon>
    </lineage>
</organism>
<dbReference type="EMBL" id="CP121196">
    <property type="protein sequence ID" value="XBH18717.1"/>
    <property type="molecule type" value="Genomic_DNA"/>
</dbReference>
<reference evidence="1" key="1">
    <citation type="submission" date="2023-03" db="EMBL/GenBank/DDBJ databases">
        <title>Edaphobacter sp.</title>
        <authorList>
            <person name="Huber K.J."/>
            <person name="Papendorf J."/>
            <person name="Pilke C."/>
            <person name="Bunk B."/>
            <person name="Sproeer C."/>
            <person name="Pester M."/>
        </authorList>
    </citation>
    <scope>NUCLEOTIDE SEQUENCE</scope>
    <source>
        <strain evidence="1">DSM 110680</strain>
    </source>
</reference>
<protein>
    <submittedName>
        <fullName evidence="1">Uncharacterized protein</fullName>
    </submittedName>
</protein>
<proteinExistence type="predicted"/>
<gene>
    <name evidence="1" type="ORF">P8935_05240</name>
</gene>
<name>A0AAU7DN41_9BACT</name>
<dbReference type="RefSeq" id="WP_348263935.1">
    <property type="nucleotide sequence ID" value="NZ_CP121196.1"/>
</dbReference>
<evidence type="ECO:0000313" key="1">
    <source>
        <dbReference type="EMBL" id="XBH18717.1"/>
    </source>
</evidence>
<sequence length="130" mass="15242">MKSEGKNLGGRKYLEKKLVEIGLSRRRSVQVLNLLFKAMNQALARDEAVEFAGGKLTRVKKLSRHWELLDDEPMNPWTVEWELTREGWKQLFGAESAAEEEWRFTFWEAPAPEKRERRGRKKAARKLVSK</sequence>